<accession>A0ABV6RT71</accession>
<sequence>MNAQPVETRELPRTSLKASPITLGTSYLGRGTVPGGPGEQAAVEFAEAMLSGPYALVDTSNEYAQGRSEAVLGIAASAGIGPGRAIVTKTDRDVATGVFDEDRVLWSFEESCTRLGVERIPLLHLHDPYSVSFEEATGPRGAVAGMLRLKDQGLVDAIGIAAGRVGLVAQYVGTGLFDALLTHNRYTIVDQSALPLIEEATSRGMAVFNAAPFGGNLLAKGAASGGSYNYTASPPALLEWVARAEDVAARHGVTLPAVALHYSLRSPMIHSTVVGVSKIERIAELERLRTTGIPDELWADLEALGPAPSPVTD</sequence>
<gene>
    <name evidence="2" type="ORF">ACFFGH_20275</name>
</gene>
<evidence type="ECO:0000313" key="3">
    <source>
        <dbReference type="Proteomes" id="UP001589896"/>
    </source>
</evidence>
<dbReference type="InterPro" id="IPR020471">
    <property type="entry name" value="AKR"/>
</dbReference>
<dbReference type="PANTHER" id="PTHR42686:SF1">
    <property type="entry name" value="GH17980P-RELATED"/>
    <property type="match status" value="1"/>
</dbReference>
<keyword evidence="3" id="KW-1185">Reference proteome</keyword>
<name>A0ABV6RT71_9GAMM</name>
<reference evidence="2 3" key="1">
    <citation type="submission" date="2024-09" db="EMBL/GenBank/DDBJ databases">
        <authorList>
            <person name="Sun Q."/>
            <person name="Mori K."/>
        </authorList>
    </citation>
    <scope>NUCLEOTIDE SEQUENCE [LARGE SCALE GENOMIC DNA]</scope>
    <source>
        <strain evidence="2 3">KCTC 23076</strain>
    </source>
</reference>
<proteinExistence type="predicted"/>
<dbReference type="CDD" id="cd19090">
    <property type="entry name" value="AKR_AKR15A-like"/>
    <property type="match status" value="1"/>
</dbReference>
<dbReference type="PANTHER" id="PTHR42686">
    <property type="entry name" value="GH17980P-RELATED"/>
    <property type="match status" value="1"/>
</dbReference>
<dbReference type="EMBL" id="JBHLTG010000005">
    <property type="protein sequence ID" value="MFC0680177.1"/>
    <property type="molecule type" value="Genomic_DNA"/>
</dbReference>
<dbReference type="SUPFAM" id="SSF51430">
    <property type="entry name" value="NAD(P)-linked oxidoreductase"/>
    <property type="match status" value="1"/>
</dbReference>
<feature type="domain" description="NADP-dependent oxidoreductase" evidence="1">
    <location>
        <begin position="20"/>
        <end position="304"/>
    </location>
</feature>
<comment type="caution">
    <text evidence="2">The sequence shown here is derived from an EMBL/GenBank/DDBJ whole genome shotgun (WGS) entry which is preliminary data.</text>
</comment>
<evidence type="ECO:0000259" key="1">
    <source>
        <dbReference type="Pfam" id="PF00248"/>
    </source>
</evidence>
<evidence type="ECO:0000313" key="2">
    <source>
        <dbReference type="EMBL" id="MFC0680177.1"/>
    </source>
</evidence>
<dbReference type="InterPro" id="IPR036812">
    <property type="entry name" value="NAD(P)_OxRdtase_dom_sf"/>
</dbReference>
<dbReference type="RefSeq" id="WP_386671688.1">
    <property type="nucleotide sequence ID" value="NZ_JBHLTG010000005.1"/>
</dbReference>
<dbReference type="Pfam" id="PF00248">
    <property type="entry name" value="Aldo_ket_red"/>
    <property type="match status" value="1"/>
</dbReference>
<dbReference type="Proteomes" id="UP001589896">
    <property type="component" value="Unassembled WGS sequence"/>
</dbReference>
<protein>
    <submittedName>
        <fullName evidence="2">Aldo/keto reductase</fullName>
    </submittedName>
</protein>
<dbReference type="InterPro" id="IPR023210">
    <property type="entry name" value="NADP_OxRdtase_dom"/>
</dbReference>
<organism evidence="2 3">
    <name type="scientific">Lysobacter korlensis</name>
    <dbReference type="NCBI Taxonomy" id="553636"/>
    <lineage>
        <taxon>Bacteria</taxon>
        <taxon>Pseudomonadati</taxon>
        <taxon>Pseudomonadota</taxon>
        <taxon>Gammaproteobacteria</taxon>
        <taxon>Lysobacterales</taxon>
        <taxon>Lysobacteraceae</taxon>
        <taxon>Lysobacter</taxon>
    </lineage>
</organism>
<dbReference type="Gene3D" id="3.20.20.100">
    <property type="entry name" value="NADP-dependent oxidoreductase domain"/>
    <property type="match status" value="1"/>
</dbReference>